<evidence type="ECO:0000256" key="1">
    <source>
        <dbReference type="PROSITE-ProRule" id="PRU00267"/>
    </source>
</evidence>
<comment type="caution">
    <text evidence="4">The sequence shown here is derived from an EMBL/GenBank/DDBJ whole genome shotgun (WGS) entry which is preliminary data.</text>
</comment>
<organism evidence="4 5">
    <name type="scientific">Stylosanthes scabra</name>
    <dbReference type="NCBI Taxonomy" id="79078"/>
    <lineage>
        <taxon>Eukaryota</taxon>
        <taxon>Viridiplantae</taxon>
        <taxon>Streptophyta</taxon>
        <taxon>Embryophyta</taxon>
        <taxon>Tracheophyta</taxon>
        <taxon>Spermatophyta</taxon>
        <taxon>Magnoliopsida</taxon>
        <taxon>eudicotyledons</taxon>
        <taxon>Gunneridae</taxon>
        <taxon>Pentapetalae</taxon>
        <taxon>rosids</taxon>
        <taxon>fabids</taxon>
        <taxon>Fabales</taxon>
        <taxon>Fabaceae</taxon>
        <taxon>Papilionoideae</taxon>
        <taxon>50 kb inversion clade</taxon>
        <taxon>dalbergioids sensu lato</taxon>
        <taxon>Dalbergieae</taxon>
        <taxon>Pterocarpus clade</taxon>
        <taxon>Stylosanthes</taxon>
    </lineage>
</organism>
<feature type="domain" description="HMG box" evidence="3">
    <location>
        <begin position="107"/>
        <end position="176"/>
    </location>
</feature>
<evidence type="ECO:0000259" key="3">
    <source>
        <dbReference type="PROSITE" id="PS50118"/>
    </source>
</evidence>
<keyword evidence="5" id="KW-1185">Reference proteome</keyword>
<feature type="compositionally biased region" description="Polar residues" evidence="2">
    <location>
        <begin position="1"/>
        <end position="11"/>
    </location>
</feature>
<evidence type="ECO:0000256" key="2">
    <source>
        <dbReference type="SAM" id="MobiDB-lite"/>
    </source>
</evidence>
<feature type="region of interest" description="Disordered" evidence="2">
    <location>
        <begin position="126"/>
        <end position="155"/>
    </location>
</feature>
<feature type="region of interest" description="Disordered" evidence="2">
    <location>
        <begin position="69"/>
        <end position="114"/>
    </location>
</feature>
<evidence type="ECO:0000313" key="5">
    <source>
        <dbReference type="Proteomes" id="UP001341840"/>
    </source>
</evidence>
<protein>
    <recommendedName>
        <fullName evidence="3">HMG box domain-containing protein</fullName>
    </recommendedName>
</protein>
<dbReference type="Gene3D" id="1.10.30.10">
    <property type="entry name" value="High mobility group box domain"/>
    <property type="match status" value="1"/>
</dbReference>
<accession>A0ABU6R6V1</accession>
<reference evidence="4 5" key="1">
    <citation type="journal article" date="2023" name="Plants (Basel)">
        <title>Bridging the Gap: Combining Genomics and Transcriptomics Approaches to Understand Stylosanthes scabra, an Orphan Legume from the Brazilian Caatinga.</title>
        <authorList>
            <person name="Ferreira-Neto J.R.C."/>
            <person name="da Silva M.D."/>
            <person name="Binneck E."/>
            <person name="de Melo N.F."/>
            <person name="da Silva R.H."/>
            <person name="de Melo A.L.T.M."/>
            <person name="Pandolfi V."/>
            <person name="Bustamante F.O."/>
            <person name="Brasileiro-Vidal A.C."/>
            <person name="Benko-Iseppon A.M."/>
        </authorList>
    </citation>
    <scope>NUCLEOTIDE SEQUENCE [LARGE SCALE GENOMIC DNA]</scope>
    <source>
        <tissue evidence="4">Leaves</tissue>
    </source>
</reference>
<feature type="compositionally biased region" description="Acidic residues" evidence="2">
    <location>
        <begin position="180"/>
        <end position="204"/>
    </location>
</feature>
<feature type="compositionally biased region" description="Basic and acidic residues" evidence="2">
    <location>
        <begin position="84"/>
        <end position="106"/>
    </location>
</feature>
<feature type="compositionally biased region" description="Acidic residues" evidence="2">
    <location>
        <begin position="214"/>
        <end position="225"/>
    </location>
</feature>
<gene>
    <name evidence="4" type="ORF">PIB30_117924</name>
</gene>
<sequence>MAKGKNSSQGSKRVDAVDSRSSSVLVRAKDGSAFTKCDECKKDVPVALISMHSCSHEAKIKMKLDATIVEQPSQAKKSERKKPKSNEPKAKRAKAEKTKKEKDPNKPKRPPTAFFVFMDDFRKTFKEANPDSKDVKRVGKEGGEKWRSMTDKEKKPYLDKVAELKAEYEKAMESYNAAEAEGEEGGEAEGEEGGEEEGEHEEGADDKSDKEEAAAGEDEELTDEE</sequence>
<dbReference type="PANTHER" id="PTHR47658">
    <property type="entry name" value="HIGH MOBILITY GROUP B PROTEIN 12-RELATED"/>
    <property type="match status" value="1"/>
</dbReference>
<dbReference type="SMART" id="SM00398">
    <property type="entry name" value="HMG"/>
    <property type="match status" value="1"/>
</dbReference>
<name>A0ABU6R6V1_9FABA</name>
<dbReference type="CDD" id="cd22005">
    <property type="entry name" value="HMG-box_AtHMGB1-like"/>
    <property type="match status" value="1"/>
</dbReference>
<feature type="DNA-binding region" description="HMG box" evidence="1">
    <location>
        <begin position="107"/>
        <end position="176"/>
    </location>
</feature>
<feature type="region of interest" description="Disordered" evidence="2">
    <location>
        <begin position="172"/>
        <end position="225"/>
    </location>
</feature>
<keyword evidence="1" id="KW-0539">Nucleus</keyword>
<dbReference type="PANTHER" id="PTHR47658:SF1">
    <property type="entry name" value="MEIOSIS INITIATOR PROTEIN"/>
    <property type="match status" value="1"/>
</dbReference>
<dbReference type="SUPFAM" id="SSF47095">
    <property type="entry name" value="HMG-box"/>
    <property type="match status" value="1"/>
</dbReference>
<dbReference type="InterPro" id="IPR036910">
    <property type="entry name" value="HMG_box_dom_sf"/>
</dbReference>
<dbReference type="EMBL" id="JASCZI010030242">
    <property type="protein sequence ID" value="MED6119592.1"/>
    <property type="molecule type" value="Genomic_DNA"/>
</dbReference>
<proteinExistence type="predicted"/>
<keyword evidence="1" id="KW-0238">DNA-binding</keyword>
<evidence type="ECO:0000313" key="4">
    <source>
        <dbReference type="EMBL" id="MED6119592.1"/>
    </source>
</evidence>
<dbReference type="InterPro" id="IPR009071">
    <property type="entry name" value="HMG_box_dom"/>
</dbReference>
<feature type="region of interest" description="Disordered" evidence="2">
    <location>
        <begin position="1"/>
        <end position="25"/>
    </location>
</feature>
<dbReference type="Proteomes" id="UP001341840">
    <property type="component" value="Unassembled WGS sequence"/>
</dbReference>
<dbReference type="PROSITE" id="PS50118">
    <property type="entry name" value="HMG_BOX_2"/>
    <property type="match status" value="1"/>
</dbReference>
<dbReference type="Pfam" id="PF00505">
    <property type="entry name" value="HMG_box"/>
    <property type="match status" value="1"/>
</dbReference>